<feature type="chain" id="PRO_5041912060" evidence="2">
    <location>
        <begin position="28"/>
        <end position="131"/>
    </location>
</feature>
<feature type="signal peptide" evidence="2">
    <location>
        <begin position="1"/>
        <end position="27"/>
    </location>
</feature>
<sequence length="131" mass="14746">MKSMRSLALVILGFMFMMLVQQQVVQAQEFSPAPAPVSDGSAIDQGVAYLLLLLALAVTYLIWITFTLLELLRHAFMVEIQKSLPIFSFLDGICVVSLKLLHVFFLNERAFEPNQQCPKFICFLCKITNGT</sequence>
<organism evidence="3 4">
    <name type="scientific">Daucus carota subsp. sativus</name>
    <name type="common">Carrot</name>
    <dbReference type="NCBI Taxonomy" id="79200"/>
    <lineage>
        <taxon>Eukaryota</taxon>
        <taxon>Viridiplantae</taxon>
        <taxon>Streptophyta</taxon>
        <taxon>Embryophyta</taxon>
        <taxon>Tracheophyta</taxon>
        <taxon>Spermatophyta</taxon>
        <taxon>Magnoliopsida</taxon>
        <taxon>eudicotyledons</taxon>
        <taxon>Gunneridae</taxon>
        <taxon>Pentapetalae</taxon>
        <taxon>asterids</taxon>
        <taxon>campanulids</taxon>
        <taxon>Apiales</taxon>
        <taxon>Apiaceae</taxon>
        <taxon>Apioideae</taxon>
        <taxon>Scandiceae</taxon>
        <taxon>Daucinae</taxon>
        <taxon>Daucus</taxon>
        <taxon>Daucus sect. Daucus</taxon>
    </lineage>
</organism>
<keyword evidence="1" id="KW-0472">Membrane</keyword>
<dbReference type="InterPro" id="IPR009424">
    <property type="entry name" value="AGP16/20/22/41"/>
</dbReference>
<keyword evidence="2" id="KW-0732">Signal</keyword>
<evidence type="ECO:0000313" key="4">
    <source>
        <dbReference type="Proteomes" id="UP000077755"/>
    </source>
</evidence>
<reference evidence="3" key="2">
    <citation type="submission" date="2022-03" db="EMBL/GenBank/DDBJ databases">
        <title>Draft title - Genomic analysis of global carrot germplasm unveils the trajectory of domestication and the origin of high carotenoid orange carrot.</title>
        <authorList>
            <person name="Iorizzo M."/>
            <person name="Ellison S."/>
            <person name="Senalik D."/>
            <person name="Macko-Podgorni A."/>
            <person name="Grzebelus D."/>
            <person name="Bostan H."/>
            <person name="Rolling W."/>
            <person name="Curaba J."/>
            <person name="Simon P."/>
        </authorList>
    </citation>
    <scope>NUCLEOTIDE SEQUENCE</scope>
    <source>
        <tissue evidence="3">Leaf</tissue>
    </source>
</reference>
<keyword evidence="1" id="KW-1133">Transmembrane helix</keyword>
<gene>
    <name evidence="3" type="ORF">DCAR_0830604</name>
</gene>
<dbReference type="Proteomes" id="UP000077755">
    <property type="component" value="Chromosome 8"/>
</dbReference>
<feature type="transmembrane region" description="Helical" evidence="1">
    <location>
        <begin position="51"/>
        <end position="72"/>
    </location>
</feature>
<evidence type="ECO:0000256" key="2">
    <source>
        <dbReference type="SAM" id="SignalP"/>
    </source>
</evidence>
<dbReference type="PANTHER" id="PTHR33374">
    <property type="entry name" value="ARABINOGALACTAN PROTEIN 20"/>
    <property type="match status" value="1"/>
</dbReference>
<accession>A0AAF0XNL1</accession>
<dbReference type="AlphaFoldDB" id="A0AAF0XNL1"/>
<reference evidence="3" key="1">
    <citation type="journal article" date="2016" name="Nat. Genet.">
        <title>A high-quality carrot genome assembly provides new insights into carotenoid accumulation and asterid genome evolution.</title>
        <authorList>
            <person name="Iorizzo M."/>
            <person name="Ellison S."/>
            <person name="Senalik D."/>
            <person name="Zeng P."/>
            <person name="Satapoomin P."/>
            <person name="Huang J."/>
            <person name="Bowman M."/>
            <person name="Iovene M."/>
            <person name="Sanseverino W."/>
            <person name="Cavagnaro P."/>
            <person name="Yildiz M."/>
            <person name="Macko-Podgorni A."/>
            <person name="Moranska E."/>
            <person name="Grzebelus E."/>
            <person name="Grzebelus D."/>
            <person name="Ashrafi H."/>
            <person name="Zheng Z."/>
            <person name="Cheng S."/>
            <person name="Spooner D."/>
            <person name="Van Deynze A."/>
            <person name="Simon P."/>
        </authorList>
    </citation>
    <scope>NUCLEOTIDE SEQUENCE</scope>
    <source>
        <tissue evidence="3">Leaf</tissue>
    </source>
</reference>
<feature type="transmembrane region" description="Helical" evidence="1">
    <location>
        <begin position="84"/>
        <end position="105"/>
    </location>
</feature>
<dbReference type="Pfam" id="PF06376">
    <property type="entry name" value="AGP"/>
    <property type="match status" value="1"/>
</dbReference>
<evidence type="ECO:0000256" key="1">
    <source>
        <dbReference type="SAM" id="Phobius"/>
    </source>
</evidence>
<keyword evidence="4" id="KW-1185">Reference proteome</keyword>
<evidence type="ECO:0000313" key="3">
    <source>
        <dbReference type="EMBL" id="WOH11125.1"/>
    </source>
</evidence>
<dbReference type="EMBL" id="CP093350">
    <property type="protein sequence ID" value="WOH11125.1"/>
    <property type="molecule type" value="Genomic_DNA"/>
</dbReference>
<keyword evidence="1" id="KW-0812">Transmembrane</keyword>
<name>A0AAF0XNL1_DAUCS</name>
<proteinExistence type="predicted"/>
<protein>
    <submittedName>
        <fullName evidence="3">Uncharacterized protein</fullName>
    </submittedName>
</protein>